<dbReference type="AlphaFoldDB" id="I3Z7P4"/>
<keyword evidence="3" id="KW-1185">Reference proteome</keyword>
<dbReference type="HOGENOM" id="CLU_1352768_0_0_10"/>
<evidence type="ECO:0000256" key="1">
    <source>
        <dbReference type="SAM" id="SignalP"/>
    </source>
</evidence>
<accession>I3Z7P4</accession>
<protein>
    <recommendedName>
        <fullName evidence="4">DUF3108 domain-containing protein</fullName>
    </recommendedName>
</protein>
<reference evidence="3" key="1">
    <citation type="submission" date="2012-06" db="EMBL/GenBank/DDBJ databases">
        <title>The complete genome of Belliella baltica DSM 15883.</title>
        <authorList>
            <person name="Lucas S."/>
            <person name="Copeland A."/>
            <person name="Lapidus A."/>
            <person name="Goodwin L."/>
            <person name="Pitluck S."/>
            <person name="Peters L."/>
            <person name="Mikhailova N."/>
            <person name="Davenport K."/>
            <person name="Kyrpides N."/>
            <person name="Mavromatis K."/>
            <person name="Pagani I."/>
            <person name="Ivanova N."/>
            <person name="Ovchinnikova G."/>
            <person name="Zeytun A."/>
            <person name="Detter J.C."/>
            <person name="Han C."/>
            <person name="Land M."/>
            <person name="Hauser L."/>
            <person name="Markowitz V."/>
            <person name="Cheng J.-F."/>
            <person name="Hugenholtz P."/>
            <person name="Woyke T."/>
            <person name="Wu D."/>
            <person name="Tindall B."/>
            <person name="Pomrenke H."/>
            <person name="Brambilla E."/>
            <person name="Klenk H.-P."/>
            <person name="Eisen J.A."/>
        </authorList>
    </citation>
    <scope>NUCLEOTIDE SEQUENCE [LARGE SCALE GENOMIC DNA]</scope>
    <source>
        <strain evidence="3">DSM 15883 / CIP 108006 / LMG 21964 / BA134</strain>
    </source>
</reference>
<dbReference type="InterPro" id="IPR045767">
    <property type="entry name" value="DUF6134"/>
</dbReference>
<gene>
    <name evidence="2" type="ordered locus">Belba_2719</name>
</gene>
<dbReference type="eggNOG" id="ENOG502ZBKR">
    <property type="taxonomic scope" value="Bacteria"/>
</dbReference>
<name>I3Z7P4_BELBD</name>
<dbReference type="STRING" id="866536.Belba_2719"/>
<sequence length="196" mass="22762">MMKYTFILITLLLSSFQSLQAQEKMEFEISVAGFSIGEMQAVKTQKGEESFYEITSEVGFWFFGKVNVDYSINSYYKGNQLIEAKSRTVSNKGNFASDINWKDGKYIVEATSYKYEKDTVINHPIFFSSAALYFEEPKNHKLFMAENFGLPSKITKYSDHYEVNVNGNRNKFYYINGKFDKAVMESPIKNYVIKRK</sequence>
<dbReference type="OrthoDB" id="949196at2"/>
<dbReference type="Proteomes" id="UP000006050">
    <property type="component" value="Chromosome"/>
</dbReference>
<feature type="chain" id="PRO_5003684309" description="DUF3108 domain-containing protein" evidence="1">
    <location>
        <begin position="22"/>
        <end position="196"/>
    </location>
</feature>
<evidence type="ECO:0000313" key="3">
    <source>
        <dbReference type="Proteomes" id="UP000006050"/>
    </source>
</evidence>
<dbReference type="KEGG" id="bbd:Belba_2719"/>
<keyword evidence="1" id="KW-0732">Signal</keyword>
<organism evidence="2 3">
    <name type="scientific">Belliella baltica (strain DSM 15883 / CIP 108006 / LMG 21964 / BA134)</name>
    <dbReference type="NCBI Taxonomy" id="866536"/>
    <lineage>
        <taxon>Bacteria</taxon>
        <taxon>Pseudomonadati</taxon>
        <taxon>Bacteroidota</taxon>
        <taxon>Cytophagia</taxon>
        <taxon>Cytophagales</taxon>
        <taxon>Cyclobacteriaceae</taxon>
        <taxon>Belliella</taxon>
    </lineage>
</organism>
<evidence type="ECO:0000313" key="2">
    <source>
        <dbReference type="EMBL" id="AFL85262.1"/>
    </source>
</evidence>
<proteinExistence type="predicted"/>
<dbReference type="RefSeq" id="WP_014773214.1">
    <property type="nucleotide sequence ID" value="NC_018010.1"/>
</dbReference>
<dbReference type="Pfam" id="PF19630">
    <property type="entry name" value="DUF6134"/>
    <property type="match status" value="1"/>
</dbReference>
<feature type="signal peptide" evidence="1">
    <location>
        <begin position="1"/>
        <end position="21"/>
    </location>
</feature>
<dbReference type="EMBL" id="CP003281">
    <property type="protein sequence ID" value="AFL85262.1"/>
    <property type="molecule type" value="Genomic_DNA"/>
</dbReference>
<evidence type="ECO:0008006" key="4">
    <source>
        <dbReference type="Google" id="ProtNLM"/>
    </source>
</evidence>